<dbReference type="InterPro" id="IPR050857">
    <property type="entry name" value="D-2-hydroxyacid_DH"/>
</dbReference>
<evidence type="ECO:0000259" key="6">
    <source>
        <dbReference type="Pfam" id="PF02826"/>
    </source>
</evidence>
<dbReference type="Proteomes" id="UP001528040">
    <property type="component" value="Unassembled WGS sequence"/>
</dbReference>
<keyword evidence="2 4" id="KW-0560">Oxidoreductase</keyword>
<feature type="domain" description="D-isomer specific 2-hydroxyacid dehydrogenase NAD-binding" evidence="6">
    <location>
        <begin position="106"/>
        <end position="284"/>
    </location>
</feature>
<evidence type="ECO:0000256" key="1">
    <source>
        <dbReference type="ARBA" id="ARBA00005854"/>
    </source>
</evidence>
<dbReference type="Pfam" id="PF02826">
    <property type="entry name" value="2-Hacid_dh_C"/>
    <property type="match status" value="1"/>
</dbReference>
<evidence type="ECO:0000259" key="5">
    <source>
        <dbReference type="Pfam" id="PF00389"/>
    </source>
</evidence>
<dbReference type="Pfam" id="PF00389">
    <property type="entry name" value="2-Hacid_dh"/>
    <property type="match status" value="1"/>
</dbReference>
<evidence type="ECO:0000256" key="3">
    <source>
        <dbReference type="ARBA" id="ARBA00023027"/>
    </source>
</evidence>
<evidence type="ECO:0000256" key="4">
    <source>
        <dbReference type="RuleBase" id="RU003719"/>
    </source>
</evidence>
<comment type="caution">
    <text evidence="7">The sequence shown here is derived from an EMBL/GenBank/DDBJ whole genome shotgun (WGS) entry which is preliminary data.</text>
</comment>
<dbReference type="PANTHER" id="PTHR42789:SF1">
    <property type="entry name" value="D-ISOMER SPECIFIC 2-HYDROXYACID DEHYDROGENASE FAMILY PROTEIN (AFU_ORTHOLOGUE AFUA_6G10090)"/>
    <property type="match status" value="1"/>
</dbReference>
<dbReference type="Gene3D" id="3.40.50.720">
    <property type="entry name" value="NAD(P)-binding Rossmann-like Domain"/>
    <property type="match status" value="2"/>
</dbReference>
<evidence type="ECO:0000313" key="7">
    <source>
        <dbReference type="EMBL" id="MDA5095473.1"/>
    </source>
</evidence>
<keyword evidence="3" id="KW-0520">NAD</keyword>
<accession>A0ABT4W4N8</accession>
<evidence type="ECO:0000313" key="8">
    <source>
        <dbReference type="Proteomes" id="UP001528040"/>
    </source>
</evidence>
<keyword evidence="8" id="KW-1185">Reference proteome</keyword>
<sequence>MTKLVIAGKIHPDGMALLEVESDLEIELFEDPSAHLPMESLSAADALLIRYGVITSEMAAGMPNLKVMSRHGVGCDNLPNAELGARGIPVTIVGPVNAVSVAEQIMAMMMALTKKIIPSDAAVRDGKWSYRNTVALSELSGKTLLLLGFGRIGREVARRAAAFDMSVKVFDPFVDPDVVRSAGYVPVEDWKAALPEIDVLSLHLPANPDTMGLIGVEELARMKPTGILINAARGGLIDEEALFDALRARMSSGGAGLDCLASEPPAKDLRLLSLPNVVFSPHSAALSAESTRAMGVVAAQNILAGLTGELKPELIFNATALKEAAHDL</sequence>
<reference evidence="7 8" key="1">
    <citation type="submission" date="2023-01" db="EMBL/GenBank/DDBJ databases">
        <authorList>
            <person name="Yoon J.-W."/>
        </authorList>
    </citation>
    <scope>NUCLEOTIDE SEQUENCE [LARGE SCALE GENOMIC DNA]</scope>
    <source>
        <strain evidence="7 8">KMU-50</strain>
    </source>
</reference>
<dbReference type="SUPFAM" id="SSF51735">
    <property type="entry name" value="NAD(P)-binding Rossmann-fold domains"/>
    <property type="match status" value="1"/>
</dbReference>
<organism evidence="7 8">
    <name type="scientific">Aliiroseovarius salicola</name>
    <dbReference type="NCBI Taxonomy" id="3009082"/>
    <lineage>
        <taxon>Bacteria</taxon>
        <taxon>Pseudomonadati</taxon>
        <taxon>Pseudomonadota</taxon>
        <taxon>Alphaproteobacteria</taxon>
        <taxon>Rhodobacterales</taxon>
        <taxon>Paracoccaceae</taxon>
        <taxon>Aliiroseovarius</taxon>
    </lineage>
</organism>
<comment type="similarity">
    <text evidence="1 4">Belongs to the D-isomer specific 2-hydroxyacid dehydrogenase family.</text>
</comment>
<proteinExistence type="inferred from homology"/>
<dbReference type="InterPro" id="IPR006140">
    <property type="entry name" value="D-isomer_DH_NAD-bd"/>
</dbReference>
<name>A0ABT4W4N8_9RHOB</name>
<dbReference type="RefSeq" id="WP_271055182.1">
    <property type="nucleotide sequence ID" value="NZ_JAQIIO010000011.1"/>
</dbReference>
<dbReference type="EMBL" id="JAQIIO010000011">
    <property type="protein sequence ID" value="MDA5095473.1"/>
    <property type="molecule type" value="Genomic_DNA"/>
</dbReference>
<protein>
    <submittedName>
        <fullName evidence="7">Hydroxyacid dehydrogenase</fullName>
    </submittedName>
</protein>
<dbReference type="InterPro" id="IPR036291">
    <property type="entry name" value="NAD(P)-bd_dom_sf"/>
</dbReference>
<dbReference type="PROSITE" id="PS00671">
    <property type="entry name" value="D_2_HYDROXYACID_DH_3"/>
    <property type="match status" value="1"/>
</dbReference>
<evidence type="ECO:0000256" key="2">
    <source>
        <dbReference type="ARBA" id="ARBA00023002"/>
    </source>
</evidence>
<dbReference type="InterPro" id="IPR006139">
    <property type="entry name" value="D-isomer_2_OHA_DH_cat_dom"/>
</dbReference>
<dbReference type="InterPro" id="IPR029753">
    <property type="entry name" value="D-isomer_DH_CS"/>
</dbReference>
<dbReference type="PANTHER" id="PTHR42789">
    <property type="entry name" value="D-ISOMER SPECIFIC 2-HYDROXYACID DEHYDROGENASE FAMILY PROTEIN (AFU_ORTHOLOGUE AFUA_6G10090)"/>
    <property type="match status" value="1"/>
</dbReference>
<dbReference type="SUPFAM" id="SSF52283">
    <property type="entry name" value="Formate/glycerate dehydrogenase catalytic domain-like"/>
    <property type="match status" value="1"/>
</dbReference>
<gene>
    <name evidence="7" type="ORF">O2N63_15395</name>
</gene>
<dbReference type="CDD" id="cd12173">
    <property type="entry name" value="PGDH_4"/>
    <property type="match status" value="1"/>
</dbReference>
<feature type="domain" description="D-isomer specific 2-hydroxyacid dehydrogenase catalytic" evidence="5">
    <location>
        <begin position="5"/>
        <end position="312"/>
    </location>
</feature>